<reference evidence="2 3" key="1">
    <citation type="submission" date="2020-08" db="EMBL/GenBank/DDBJ databases">
        <title>Genomic Encyclopedia of Type Strains, Phase IV (KMG-IV): sequencing the most valuable type-strain genomes for metagenomic binning, comparative biology and taxonomic classification.</title>
        <authorList>
            <person name="Goeker M."/>
        </authorList>
    </citation>
    <scope>NUCLEOTIDE SEQUENCE [LARGE SCALE GENOMIC DNA]</scope>
    <source>
        <strain evidence="2 3">DSM 105481</strain>
    </source>
</reference>
<dbReference type="EMBL" id="JACJHX010000033">
    <property type="protein sequence ID" value="MBA9029332.1"/>
    <property type="molecule type" value="Genomic_DNA"/>
</dbReference>
<gene>
    <name evidence="2" type="ORF">HNP81_004705</name>
</gene>
<feature type="transmembrane region" description="Helical" evidence="1">
    <location>
        <begin position="49"/>
        <end position="69"/>
    </location>
</feature>
<feature type="transmembrane region" description="Helical" evidence="1">
    <location>
        <begin position="81"/>
        <end position="105"/>
    </location>
</feature>
<keyword evidence="3" id="KW-1185">Reference proteome</keyword>
<dbReference type="Proteomes" id="UP000626697">
    <property type="component" value="Unassembled WGS sequence"/>
</dbReference>
<protein>
    <submittedName>
        <fullName evidence="2">Prolipoprotein diacylglyceryltransferase</fullName>
    </submittedName>
</protein>
<proteinExistence type="predicted"/>
<keyword evidence="1" id="KW-1133">Transmembrane helix</keyword>
<evidence type="ECO:0000256" key="1">
    <source>
        <dbReference type="SAM" id="Phobius"/>
    </source>
</evidence>
<evidence type="ECO:0000313" key="2">
    <source>
        <dbReference type="EMBL" id="MBA9029332.1"/>
    </source>
</evidence>
<evidence type="ECO:0000313" key="3">
    <source>
        <dbReference type="Proteomes" id="UP000626697"/>
    </source>
</evidence>
<sequence length="113" mass="12304">MPFLLNVPFVANRIETIDFKAFMNKDWAKNVTTGKNSPVLYSLIPLHPAALIDPVFIGIGAAVLLIALIEKGLADTGNVSIAALISAFLRIAFPAAGMAALWYLVNDLKFLFW</sequence>
<keyword evidence="1" id="KW-0472">Membrane</keyword>
<organism evidence="2 3">
    <name type="scientific">Peribacillus huizhouensis</name>
    <dbReference type="NCBI Taxonomy" id="1501239"/>
    <lineage>
        <taxon>Bacteria</taxon>
        <taxon>Bacillati</taxon>
        <taxon>Bacillota</taxon>
        <taxon>Bacilli</taxon>
        <taxon>Bacillales</taxon>
        <taxon>Bacillaceae</taxon>
        <taxon>Peribacillus</taxon>
    </lineage>
</organism>
<accession>A0ABR6CWE6</accession>
<keyword evidence="1" id="KW-0812">Transmembrane</keyword>
<dbReference type="RefSeq" id="WP_182504097.1">
    <property type="nucleotide sequence ID" value="NZ_JACJHX010000033.1"/>
</dbReference>
<name>A0ABR6CWE6_9BACI</name>
<comment type="caution">
    <text evidence="2">The sequence shown here is derived from an EMBL/GenBank/DDBJ whole genome shotgun (WGS) entry which is preliminary data.</text>
</comment>